<feature type="transmembrane region" description="Helical" evidence="6">
    <location>
        <begin position="388"/>
        <end position="407"/>
    </location>
</feature>
<evidence type="ECO:0000256" key="4">
    <source>
        <dbReference type="ARBA" id="ARBA00022989"/>
    </source>
</evidence>
<feature type="transmembrane region" description="Helical" evidence="6">
    <location>
        <begin position="157"/>
        <end position="177"/>
    </location>
</feature>
<evidence type="ECO:0000256" key="2">
    <source>
        <dbReference type="ARBA" id="ARBA00022448"/>
    </source>
</evidence>
<dbReference type="Gene3D" id="1.20.1250.20">
    <property type="entry name" value="MFS general substrate transporter like domains"/>
    <property type="match status" value="1"/>
</dbReference>
<comment type="caution">
    <text evidence="8">The sequence shown here is derived from an EMBL/GenBank/DDBJ whole genome shotgun (WGS) entry which is preliminary data.</text>
</comment>
<dbReference type="PANTHER" id="PTHR43791:SF36">
    <property type="entry name" value="TRANSPORTER, PUTATIVE (AFU_ORTHOLOGUE AFUA_6G08340)-RELATED"/>
    <property type="match status" value="1"/>
</dbReference>
<dbReference type="EMBL" id="JAEUBD010000095">
    <property type="protein sequence ID" value="KAH3677779.1"/>
    <property type="molecule type" value="Genomic_DNA"/>
</dbReference>
<dbReference type="PROSITE" id="PS50850">
    <property type="entry name" value="MFS"/>
    <property type="match status" value="1"/>
</dbReference>
<dbReference type="InterPro" id="IPR020846">
    <property type="entry name" value="MFS_dom"/>
</dbReference>
<feature type="transmembrane region" description="Helical" evidence="6">
    <location>
        <begin position="359"/>
        <end position="376"/>
    </location>
</feature>
<accession>A0A9P8TGD1</accession>
<evidence type="ECO:0000256" key="5">
    <source>
        <dbReference type="ARBA" id="ARBA00023136"/>
    </source>
</evidence>
<evidence type="ECO:0000313" key="8">
    <source>
        <dbReference type="EMBL" id="KAH3677779.1"/>
    </source>
</evidence>
<keyword evidence="5 6" id="KW-0472">Membrane</keyword>
<feature type="transmembrane region" description="Helical" evidence="6">
    <location>
        <begin position="189"/>
        <end position="207"/>
    </location>
</feature>
<dbReference type="Pfam" id="PF07690">
    <property type="entry name" value="MFS_1"/>
    <property type="match status" value="1"/>
</dbReference>
<keyword evidence="9" id="KW-1185">Reference proteome</keyword>
<keyword evidence="4 6" id="KW-1133">Transmembrane helix</keyword>
<evidence type="ECO:0000256" key="1">
    <source>
        <dbReference type="ARBA" id="ARBA00004141"/>
    </source>
</evidence>
<evidence type="ECO:0000313" key="9">
    <source>
        <dbReference type="Proteomes" id="UP000788993"/>
    </source>
</evidence>
<evidence type="ECO:0000259" key="7">
    <source>
        <dbReference type="PROSITE" id="PS50850"/>
    </source>
</evidence>
<dbReference type="PANTHER" id="PTHR43791">
    <property type="entry name" value="PERMEASE-RELATED"/>
    <property type="match status" value="1"/>
</dbReference>
<keyword evidence="2" id="KW-0813">Transport</keyword>
<dbReference type="GO" id="GO:0016020">
    <property type="term" value="C:membrane"/>
    <property type="evidence" value="ECO:0007669"/>
    <property type="project" value="UniProtKB-SubCell"/>
</dbReference>
<evidence type="ECO:0000256" key="6">
    <source>
        <dbReference type="SAM" id="Phobius"/>
    </source>
</evidence>
<feature type="domain" description="Major facilitator superfamily (MFS) profile" evidence="7">
    <location>
        <begin position="61"/>
        <end position="476"/>
    </location>
</feature>
<dbReference type="SUPFAM" id="SSF103473">
    <property type="entry name" value="MFS general substrate transporter"/>
    <property type="match status" value="1"/>
</dbReference>
<comment type="subcellular location">
    <subcellularLocation>
        <location evidence="1">Membrane</location>
        <topology evidence="1">Multi-pass membrane protein</topology>
    </subcellularLocation>
</comment>
<feature type="transmembrane region" description="Helical" evidence="6">
    <location>
        <begin position="287"/>
        <end position="304"/>
    </location>
</feature>
<feature type="transmembrane region" description="Helical" evidence="6">
    <location>
        <begin position="324"/>
        <end position="347"/>
    </location>
</feature>
<dbReference type="InterPro" id="IPR011701">
    <property type="entry name" value="MFS"/>
</dbReference>
<dbReference type="Proteomes" id="UP000788993">
    <property type="component" value="Unassembled WGS sequence"/>
</dbReference>
<keyword evidence="3 6" id="KW-0812">Transmembrane</keyword>
<dbReference type="InterPro" id="IPR036259">
    <property type="entry name" value="MFS_trans_sf"/>
</dbReference>
<evidence type="ECO:0000256" key="3">
    <source>
        <dbReference type="ARBA" id="ARBA00022692"/>
    </source>
</evidence>
<proteinExistence type="predicted"/>
<dbReference type="AlphaFoldDB" id="A0A9P8TGD1"/>
<dbReference type="GO" id="GO:0022857">
    <property type="term" value="F:transmembrane transporter activity"/>
    <property type="evidence" value="ECO:0007669"/>
    <property type="project" value="InterPro"/>
</dbReference>
<protein>
    <recommendedName>
        <fullName evidence="7">Major facilitator superfamily (MFS) profile domain-containing protein</fullName>
    </recommendedName>
</protein>
<name>A0A9P8TGD1_9ASCO</name>
<reference evidence="8" key="1">
    <citation type="journal article" date="2021" name="Open Biol.">
        <title>Shared evolutionary footprints suggest mitochondrial oxidative damage underlies multiple complex I losses in fungi.</title>
        <authorList>
            <person name="Schikora-Tamarit M.A."/>
            <person name="Marcet-Houben M."/>
            <person name="Nosek J."/>
            <person name="Gabaldon T."/>
        </authorList>
    </citation>
    <scope>NUCLEOTIDE SEQUENCE</scope>
    <source>
        <strain evidence="8">NCAIM Y.01608</strain>
    </source>
</reference>
<feature type="transmembrane region" description="Helical" evidence="6">
    <location>
        <begin position="219"/>
        <end position="239"/>
    </location>
</feature>
<feature type="transmembrane region" description="Helical" evidence="6">
    <location>
        <begin position="451"/>
        <end position="473"/>
    </location>
</feature>
<feature type="transmembrane region" description="Helical" evidence="6">
    <location>
        <begin position="98"/>
        <end position="118"/>
    </location>
</feature>
<sequence length="512" mass="57712">MAEKLAGNLSVKDISMASVEEAPSVVVEEGDDIGAKYVHLIKDGYTKKELRKARWKVDLNLVPFLWLNVSIAAMDKVTSATAALYGLKTDLNLKGDEYSWIGSSFYFGYLLFCFPAGWLLQRFPIITVGSVCFILWGAILIGSGFAKAFVPMIVSRVLLGVLESPVVAMTLLVISSFYTREDQPLRTGLMYTGLSTLFTGPIGYAVGGYTNVSYSPWRAFYWITGAMSIGWGVIIYFLLPSSPANCFWLSEKEKAIIIHQVKKNQTGIKSKKWKWEQFREALLDPKVWVMFFFQIFISIPNGGLTNFSPLIVKGLGWSSRYSALLGTVNGVMQTASSWFTTFTIFFIEKKWPNAKSRGFVMIGYLIPALISAILLYKLPYTNYRGRLISLYFSFFYLGPYIASLTLIQANTAGYTKKVTCNAIYFIAYSVSNIIGPQFFKADQAPSYSLGIGSIFGAYALSIFSLLIYMFLCYRDNCRREQKDPGSLKVEDHNDTDFKDLTDLQNIHFRYKW</sequence>
<feature type="transmembrane region" description="Helical" evidence="6">
    <location>
        <begin position="125"/>
        <end position="145"/>
    </location>
</feature>
<reference evidence="8" key="2">
    <citation type="submission" date="2021-01" db="EMBL/GenBank/DDBJ databases">
        <authorList>
            <person name="Schikora-Tamarit M.A."/>
        </authorList>
    </citation>
    <scope>NUCLEOTIDE SEQUENCE</scope>
    <source>
        <strain evidence="8">NCAIM Y.01608</strain>
    </source>
</reference>
<gene>
    <name evidence="8" type="ORF">OGATHE_000433</name>
</gene>
<organism evidence="8 9">
    <name type="scientific">Ogataea polymorpha</name>
    <dbReference type="NCBI Taxonomy" id="460523"/>
    <lineage>
        <taxon>Eukaryota</taxon>
        <taxon>Fungi</taxon>
        <taxon>Dikarya</taxon>
        <taxon>Ascomycota</taxon>
        <taxon>Saccharomycotina</taxon>
        <taxon>Pichiomycetes</taxon>
        <taxon>Pichiales</taxon>
        <taxon>Pichiaceae</taxon>
        <taxon>Ogataea</taxon>
    </lineage>
</organism>